<dbReference type="GO" id="GO:0016973">
    <property type="term" value="P:poly(A)+ mRNA export from nucleus"/>
    <property type="evidence" value="ECO:0007669"/>
    <property type="project" value="TreeGrafter"/>
</dbReference>
<feature type="region of interest" description="Disordered" evidence="5">
    <location>
        <begin position="1"/>
        <end position="58"/>
    </location>
</feature>
<evidence type="ECO:0000259" key="6">
    <source>
        <dbReference type="Pfam" id="PF08801"/>
    </source>
</evidence>
<dbReference type="Gene3D" id="2.130.10.10">
    <property type="entry name" value="YVTN repeat-like/Quinoprotein amine dehydrogenase"/>
    <property type="match status" value="1"/>
</dbReference>
<organism evidence="7">
    <name type="scientific">Spirodela intermedia</name>
    <name type="common">Intermediate duckweed</name>
    <dbReference type="NCBI Taxonomy" id="51605"/>
    <lineage>
        <taxon>Eukaryota</taxon>
        <taxon>Viridiplantae</taxon>
        <taxon>Streptophyta</taxon>
        <taxon>Embryophyta</taxon>
        <taxon>Tracheophyta</taxon>
        <taxon>Spermatophyta</taxon>
        <taxon>Magnoliopsida</taxon>
        <taxon>Liliopsida</taxon>
        <taxon>Araceae</taxon>
        <taxon>Lemnoideae</taxon>
        <taxon>Spirodela</taxon>
    </lineage>
</organism>
<dbReference type="InterPro" id="IPR015943">
    <property type="entry name" value="WD40/YVTN_repeat-like_dom_sf"/>
</dbReference>
<dbReference type="PANTHER" id="PTHR13405:SF11">
    <property type="entry name" value="NUCLEAR PORE COMPLEX PROTEIN NUP133"/>
    <property type="match status" value="1"/>
</dbReference>
<keyword evidence="4" id="KW-0539">Nucleus</keyword>
<keyword evidence="3" id="KW-0813">Transport</keyword>
<dbReference type="InterPro" id="IPR014908">
    <property type="entry name" value="Nucleoporin_Nup133/Nup155_N"/>
</dbReference>
<sequence>MFTPATKKSHFPHRRGTSQGREAPDSPTTPIAESRPSVGLVASRPATGTPAPWGSRLSDSITNKNIQGAGADQTQPVFVADFPRVVRSAQALQKNTAEFRGGIDEGLSLSWIVCGNQLFIWSFLLAPSSKKCVVLDIPSLALADCENDTNLNKGHWLICFVDWSKACEGTEKVLGRSLSAGVVACHQETGVVIYWPDIFSESENQPVVSLPSHVKRDGATPLYQEVIETERNKEPNQIGDDFRSEENALTLWRFFCSSTKIYRERVSRVSSALQNNETDQSPNLVYARSLVWRFQHETSGKSDRQFFLLTDHEIQCWNVLLAGSGYVTKLWSHEIAGTDGDVGIKKDLCRQDRIWLLDMQVDNSGSKFKVLVATLCKDQVSSSSYIQYSLLTLQYTLTNDRILEKKGPLHVLIPKGRVEDEKFLLSIRLRIGGKPPGSAVILSGKGTATVASHWRGTAQLCQFELPWDAGKVLDASVITSLENVEEGAWVVLTEKAGIWAIPEKAVLHGIFSQKGSPNKEDTEEEERTALDGDIGDRQRALVSTITQHTAQDEEAEGLLGSLFHNFLLTGKVEGAFEKLKKNRAFEKEGAMNVFARMSRSIVDTLAKHWTTTRGADFLSSAVVSSQLLDKQQKHKRFLQFLALSKCHEELSSRQRHSLQTILEHGEKLCAMIQLRELQSQVTKKRSGGNDSPSSLSMTEATSSLWISFNYRVSDLEELFYCLSHNLHYIIDREHSMIQIQRTCEISNACTRLAHWNCGPVVRSGLWNIASLIIKLLKEAPVIDKSVKFDLSSHLEGLSDVLLEAYNASVTVKMERGEEYKVLLEEYCKRRDEILYLLIVLSLSLTFTLCTFQEICRGTQDPDLKRSIFKEASGHLLTIAKQHEGYQTLWDICFDLNSTELLRNLMDWPQGGFSYFVFKQLYRQQRYSTLLRLGEEFQEELLIFLRQHKELLWLHEIFLNKFSSASENLHALGLSQDNASSLMAEESFDPDYLKPELSLSDRRRFLNLSKIAAAVDKDVDFDAKIQRLEADLHLLKLQEKITGQLQDGEDRQQFSNLLHPGKLIELCLKSQTQILSLEAFEVFAWTSSSFRSSNRSLLVDCWMNAADQDDWSDIYQSSVAEGWTDEAILQILKGTVLFQASQRCYGPQAEVYDGGFDEVLPLLKEDVEPTSFKDPGISVEAILMQHKGFLDAGKLMVTAIVMGKLGAGAVSEGDLMAEL</sequence>
<reference evidence="7 8" key="1">
    <citation type="submission" date="2019-12" db="EMBL/GenBank/DDBJ databases">
        <authorList>
            <person name="Scholz U."/>
            <person name="Mascher M."/>
            <person name="Fiebig A."/>
        </authorList>
    </citation>
    <scope>NUCLEOTIDE SEQUENCE</scope>
</reference>
<dbReference type="GO" id="GO:0017056">
    <property type="term" value="F:structural constituent of nuclear pore"/>
    <property type="evidence" value="ECO:0007669"/>
    <property type="project" value="InterPro"/>
</dbReference>
<dbReference type="PANTHER" id="PTHR13405">
    <property type="entry name" value="NUCLEAR PORE COMPLEX PROTEIN NUP133"/>
    <property type="match status" value="1"/>
</dbReference>
<dbReference type="EMBL" id="LR743597">
    <property type="protein sequence ID" value="CAA2628088.1"/>
    <property type="molecule type" value="Genomic_DNA"/>
</dbReference>
<dbReference type="GO" id="GO:0000972">
    <property type="term" value="P:transcription-dependent tethering of RNA polymerase II gene DNA at nuclear periphery"/>
    <property type="evidence" value="ECO:0007669"/>
    <property type="project" value="TreeGrafter"/>
</dbReference>
<dbReference type="GO" id="GO:0006606">
    <property type="term" value="P:protein import into nucleus"/>
    <property type="evidence" value="ECO:0007669"/>
    <property type="project" value="TreeGrafter"/>
</dbReference>
<evidence type="ECO:0000256" key="2">
    <source>
        <dbReference type="ARBA" id="ARBA00005569"/>
    </source>
</evidence>
<evidence type="ECO:0000256" key="4">
    <source>
        <dbReference type="ARBA" id="ARBA00023242"/>
    </source>
</evidence>
<evidence type="ECO:0000313" key="7">
    <source>
        <dbReference type="EMBL" id="CAA2628088.1"/>
    </source>
</evidence>
<dbReference type="EMBL" id="CACRZD030000010">
    <property type="protein sequence ID" value="CAA6667343.1"/>
    <property type="molecule type" value="Genomic_DNA"/>
</dbReference>
<dbReference type="GO" id="GO:0031080">
    <property type="term" value="C:nuclear pore outer ring"/>
    <property type="evidence" value="ECO:0007669"/>
    <property type="project" value="TreeGrafter"/>
</dbReference>
<comment type="subcellular location">
    <subcellularLocation>
        <location evidence="1">Nucleus</location>
    </subcellularLocation>
</comment>
<evidence type="ECO:0000256" key="1">
    <source>
        <dbReference type="ARBA" id="ARBA00004123"/>
    </source>
</evidence>
<dbReference type="SUPFAM" id="SSF117289">
    <property type="entry name" value="Nucleoporin domain"/>
    <property type="match status" value="1"/>
</dbReference>
<evidence type="ECO:0000256" key="5">
    <source>
        <dbReference type="SAM" id="MobiDB-lite"/>
    </source>
</evidence>
<dbReference type="AlphaFoldDB" id="A0A7I8JCU8"/>
<dbReference type="Pfam" id="PF08801">
    <property type="entry name" value="Nucleoporin_N"/>
    <property type="match status" value="1"/>
</dbReference>
<gene>
    <name evidence="7" type="ORF">SI7747_10013736</name>
</gene>
<comment type="similarity">
    <text evidence="2">Belongs to the nucleoporin Nup133 family.</text>
</comment>
<dbReference type="Proteomes" id="UP001189122">
    <property type="component" value="Unassembled WGS sequence"/>
</dbReference>
<feature type="compositionally biased region" description="Basic residues" evidence="5">
    <location>
        <begin position="7"/>
        <end position="16"/>
    </location>
</feature>
<name>A0A7I8JCU8_SPIIN</name>
<protein>
    <recommendedName>
        <fullName evidence="6">Nucleoporin Nup133/Nup155-like N-terminal domain-containing protein</fullName>
    </recommendedName>
</protein>
<dbReference type="InterPro" id="IPR037624">
    <property type="entry name" value="Nup133-like"/>
</dbReference>
<feature type="domain" description="Nucleoporin Nup133/Nup155-like N-terminal" evidence="6">
    <location>
        <begin position="77"/>
        <end position="499"/>
    </location>
</feature>
<keyword evidence="8" id="KW-1185">Reference proteome</keyword>
<accession>A0A7I8JCU8</accession>
<evidence type="ECO:0000256" key="3">
    <source>
        <dbReference type="ARBA" id="ARBA00022448"/>
    </source>
</evidence>
<proteinExistence type="inferred from homology"/>
<evidence type="ECO:0000313" key="8">
    <source>
        <dbReference type="Proteomes" id="UP001189122"/>
    </source>
</evidence>